<dbReference type="OrthoDB" id="109543at2759"/>
<dbReference type="Proteomes" id="UP000235672">
    <property type="component" value="Unassembled WGS sequence"/>
</dbReference>
<gene>
    <name evidence="1" type="ORF">NA56DRAFT_382446</name>
</gene>
<dbReference type="EMBL" id="KZ613469">
    <property type="protein sequence ID" value="PMD25671.1"/>
    <property type="molecule type" value="Genomic_DNA"/>
</dbReference>
<proteinExistence type="predicted"/>
<reference evidence="1 2" key="1">
    <citation type="submission" date="2016-05" db="EMBL/GenBank/DDBJ databases">
        <title>A degradative enzymes factory behind the ericoid mycorrhizal symbiosis.</title>
        <authorList>
            <consortium name="DOE Joint Genome Institute"/>
            <person name="Martino E."/>
            <person name="Morin E."/>
            <person name="Grelet G."/>
            <person name="Kuo A."/>
            <person name="Kohler A."/>
            <person name="Daghino S."/>
            <person name="Barry K."/>
            <person name="Choi C."/>
            <person name="Cichocki N."/>
            <person name="Clum A."/>
            <person name="Copeland A."/>
            <person name="Hainaut M."/>
            <person name="Haridas S."/>
            <person name="Labutti K."/>
            <person name="Lindquist E."/>
            <person name="Lipzen A."/>
            <person name="Khouja H.-R."/>
            <person name="Murat C."/>
            <person name="Ohm R."/>
            <person name="Olson A."/>
            <person name="Spatafora J."/>
            <person name="Veneault-Fourrey C."/>
            <person name="Henrissat B."/>
            <person name="Grigoriev I."/>
            <person name="Martin F."/>
            <person name="Perotto S."/>
        </authorList>
    </citation>
    <scope>NUCLEOTIDE SEQUENCE [LARGE SCALE GENOMIC DNA]</scope>
    <source>
        <strain evidence="1 2">UAMH 7357</strain>
    </source>
</reference>
<sequence>MGDRLAPEGESRKGCWVAIWRTPLCSVSSSSAFESARLCTIRLSAMQSLRRSRSNLSIKARLSTHGQSDSWHRQVSLEAGDHHPIGQGHVPNPSFPWANLRQITESYLSKKRGRNVIEDRDERLGLLIKNHGAKDVAIASCGHAISPKALRELLAVDLNIEH</sequence>
<name>A0A2J6QHD4_9HELO</name>
<evidence type="ECO:0000313" key="2">
    <source>
        <dbReference type="Proteomes" id="UP000235672"/>
    </source>
</evidence>
<protein>
    <submittedName>
        <fullName evidence="1">Uncharacterized protein</fullName>
    </submittedName>
</protein>
<evidence type="ECO:0000313" key="1">
    <source>
        <dbReference type="EMBL" id="PMD25671.1"/>
    </source>
</evidence>
<keyword evidence="2" id="KW-1185">Reference proteome</keyword>
<accession>A0A2J6QHD4</accession>
<organism evidence="1 2">
    <name type="scientific">Hyaloscypha hepaticicola</name>
    <dbReference type="NCBI Taxonomy" id="2082293"/>
    <lineage>
        <taxon>Eukaryota</taxon>
        <taxon>Fungi</taxon>
        <taxon>Dikarya</taxon>
        <taxon>Ascomycota</taxon>
        <taxon>Pezizomycotina</taxon>
        <taxon>Leotiomycetes</taxon>
        <taxon>Helotiales</taxon>
        <taxon>Hyaloscyphaceae</taxon>
        <taxon>Hyaloscypha</taxon>
    </lineage>
</organism>
<dbReference type="AlphaFoldDB" id="A0A2J6QHD4"/>